<keyword evidence="2" id="KW-1185">Reference proteome</keyword>
<evidence type="ECO:0000313" key="2">
    <source>
        <dbReference type="Proteomes" id="UP000735302"/>
    </source>
</evidence>
<name>A0AAV3YI16_9GAST</name>
<dbReference type="AlphaFoldDB" id="A0AAV3YI16"/>
<accession>A0AAV3YI16</accession>
<dbReference type="EMBL" id="BLXT01000975">
    <property type="protein sequence ID" value="GFN82046.1"/>
    <property type="molecule type" value="Genomic_DNA"/>
</dbReference>
<proteinExistence type="predicted"/>
<comment type="caution">
    <text evidence="1">The sequence shown here is derived from an EMBL/GenBank/DDBJ whole genome shotgun (WGS) entry which is preliminary data.</text>
</comment>
<protein>
    <submittedName>
        <fullName evidence="1">Uncharacterized protein</fullName>
    </submittedName>
</protein>
<gene>
    <name evidence="1" type="ORF">PoB_000855200</name>
</gene>
<organism evidence="1 2">
    <name type="scientific">Plakobranchus ocellatus</name>
    <dbReference type="NCBI Taxonomy" id="259542"/>
    <lineage>
        <taxon>Eukaryota</taxon>
        <taxon>Metazoa</taxon>
        <taxon>Spiralia</taxon>
        <taxon>Lophotrochozoa</taxon>
        <taxon>Mollusca</taxon>
        <taxon>Gastropoda</taxon>
        <taxon>Heterobranchia</taxon>
        <taxon>Euthyneura</taxon>
        <taxon>Panpulmonata</taxon>
        <taxon>Sacoglossa</taxon>
        <taxon>Placobranchoidea</taxon>
        <taxon>Plakobranchidae</taxon>
        <taxon>Plakobranchus</taxon>
    </lineage>
</organism>
<evidence type="ECO:0000313" key="1">
    <source>
        <dbReference type="EMBL" id="GFN82046.1"/>
    </source>
</evidence>
<reference evidence="1 2" key="1">
    <citation type="journal article" date="2021" name="Elife">
        <title>Chloroplast acquisition without the gene transfer in kleptoplastic sea slugs, Plakobranchus ocellatus.</title>
        <authorList>
            <person name="Maeda T."/>
            <person name="Takahashi S."/>
            <person name="Yoshida T."/>
            <person name="Shimamura S."/>
            <person name="Takaki Y."/>
            <person name="Nagai Y."/>
            <person name="Toyoda A."/>
            <person name="Suzuki Y."/>
            <person name="Arimoto A."/>
            <person name="Ishii H."/>
            <person name="Satoh N."/>
            <person name="Nishiyama T."/>
            <person name="Hasebe M."/>
            <person name="Maruyama T."/>
            <person name="Minagawa J."/>
            <person name="Obokata J."/>
            <person name="Shigenobu S."/>
        </authorList>
    </citation>
    <scope>NUCLEOTIDE SEQUENCE [LARGE SCALE GENOMIC DNA]</scope>
</reference>
<sequence length="109" mass="13145">MYRQLKQATKYGSRGEQKANVSYQNVQSLAGLLYYLKFDGEKTFLGTNDEWLLNYWSDITEDLEIDNVEELVREIEEDDIWHCRYASNTCSRMKEKREHKNNRRRRNLS</sequence>
<dbReference type="Proteomes" id="UP000735302">
    <property type="component" value="Unassembled WGS sequence"/>
</dbReference>